<dbReference type="HAMAP" id="MF_00605">
    <property type="entry name" value="TrmD"/>
    <property type="match status" value="1"/>
</dbReference>
<evidence type="ECO:0000256" key="2">
    <source>
        <dbReference type="ARBA" id="ARBA00004496"/>
    </source>
</evidence>
<dbReference type="InterPro" id="IPR023148">
    <property type="entry name" value="tRNA_m1G_MeTrfase_C_sf"/>
</dbReference>
<evidence type="ECO:0000256" key="16">
    <source>
        <dbReference type="PIRSR" id="PIRSR000386-1"/>
    </source>
</evidence>
<dbReference type="EMBL" id="NOZP01000072">
    <property type="protein sequence ID" value="OYD16088.1"/>
    <property type="molecule type" value="Genomic_DNA"/>
</dbReference>
<accession>A0A235BUT6</accession>
<evidence type="ECO:0000259" key="18">
    <source>
        <dbReference type="Pfam" id="PF01746"/>
    </source>
</evidence>
<comment type="subcellular location">
    <subcellularLocation>
        <location evidence="2 15 17">Cytoplasm</location>
    </subcellularLocation>
</comment>
<dbReference type="InterPro" id="IPR016009">
    <property type="entry name" value="tRNA_MeTrfase_TRMD/TRM10"/>
</dbReference>
<organism evidence="19 20">
    <name type="scientific">candidate division WOR-3 bacterium JGI_Cruoil_03_51_56</name>
    <dbReference type="NCBI Taxonomy" id="1973747"/>
    <lineage>
        <taxon>Bacteria</taxon>
        <taxon>Bacteria division WOR-3</taxon>
    </lineage>
</organism>
<dbReference type="PIRSF" id="PIRSF000386">
    <property type="entry name" value="tRNA_mtase"/>
    <property type="match status" value="1"/>
</dbReference>
<comment type="subunit">
    <text evidence="4 15 17">Homodimer.</text>
</comment>
<dbReference type="FunFam" id="1.10.1270.20:FF:000001">
    <property type="entry name" value="tRNA (guanine-N(1)-)-methyltransferase"/>
    <property type="match status" value="1"/>
</dbReference>
<keyword evidence="11 15" id="KW-0819">tRNA processing</keyword>
<protein>
    <recommendedName>
        <fullName evidence="6 15">tRNA (guanine-N(1)-)-methyltransferase</fullName>
        <ecNumber evidence="5 15">2.1.1.228</ecNumber>
    </recommendedName>
    <alternativeName>
        <fullName evidence="12 15">M1G-methyltransferase</fullName>
    </alternativeName>
    <alternativeName>
        <fullName evidence="13 15">tRNA [GM37] methyltransferase</fullName>
    </alternativeName>
</protein>
<evidence type="ECO:0000256" key="1">
    <source>
        <dbReference type="ARBA" id="ARBA00002634"/>
    </source>
</evidence>
<keyword evidence="8 15" id="KW-0489">Methyltransferase</keyword>
<reference evidence="19 20" key="1">
    <citation type="submission" date="2017-07" db="EMBL/GenBank/DDBJ databases">
        <title>Recovery of genomes from metagenomes via a dereplication, aggregation, and scoring strategy.</title>
        <authorList>
            <person name="Sieber C.M."/>
            <person name="Probst A.J."/>
            <person name="Sharrar A."/>
            <person name="Thomas B.C."/>
            <person name="Hess M."/>
            <person name="Tringe S.G."/>
            <person name="Banfield J.F."/>
        </authorList>
    </citation>
    <scope>NUCLEOTIDE SEQUENCE [LARGE SCALE GENOMIC DNA]</scope>
    <source>
        <strain evidence="19">JGI_Cruoil_03_51_56</strain>
    </source>
</reference>
<name>A0A235BUT6_UNCW3</name>
<evidence type="ECO:0000256" key="17">
    <source>
        <dbReference type="RuleBase" id="RU003464"/>
    </source>
</evidence>
<dbReference type="Proteomes" id="UP000215559">
    <property type="component" value="Unassembled WGS sequence"/>
</dbReference>
<evidence type="ECO:0000256" key="3">
    <source>
        <dbReference type="ARBA" id="ARBA00007630"/>
    </source>
</evidence>
<dbReference type="GO" id="GO:0005829">
    <property type="term" value="C:cytosol"/>
    <property type="evidence" value="ECO:0007669"/>
    <property type="project" value="TreeGrafter"/>
</dbReference>
<evidence type="ECO:0000256" key="6">
    <source>
        <dbReference type="ARBA" id="ARBA00014679"/>
    </source>
</evidence>
<dbReference type="SUPFAM" id="SSF75217">
    <property type="entry name" value="alpha/beta knot"/>
    <property type="match status" value="1"/>
</dbReference>
<evidence type="ECO:0000256" key="13">
    <source>
        <dbReference type="ARBA" id="ARBA00033392"/>
    </source>
</evidence>
<dbReference type="GO" id="GO:0002939">
    <property type="term" value="P:tRNA N1-guanine methylation"/>
    <property type="evidence" value="ECO:0007669"/>
    <property type="project" value="TreeGrafter"/>
</dbReference>
<evidence type="ECO:0000313" key="20">
    <source>
        <dbReference type="Proteomes" id="UP000215559"/>
    </source>
</evidence>
<dbReference type="Pfam" id="PF01746">
    <property type="entry name" value="tRNA_m1G_MT"/>
    <property type="match status" value="1"/>
</dbReference>
<dbReference type="EC" id="2.1.1.228" evidence="5 15"/>
<keyword evidence="9 15" id="KW-0808">Transferase</keyword>
<comment type="caution">
    <text evidence="19">The sequence shown here is derived from an EMBL/GenBank/DDBJ whole genome shotgun (WGS) entry which is preliminary data.</text>
</comment>
<proteinExistence type="inferred from homology"/>
<feature type="binding site" evidence="15 16">
    <location>
        <position position="113"/>
    </location>
    <ligand>
        <name>S-adenosyl-L-methionine</name>
        <dbReference type="ChEBI" id="CHEBI:59789"/>
    </ligand>
</feature>
<comment type="function">
    <text evidence="1 15 17">Specifically methylates guanosine-37 in various tRNAs.</text>
</comment>
<dbReference type="GO" id="GO:0052906">
    <property type="term" value="F:tRNA (guanine(37)-N1)-methyltransferase activity"/>
    <property type="evidence" value="ECO:0007669"/>
    <property type="project" value="UniProtKB-UniRule"/>
</dbReference>
<keyword evidence="10 15" id="KW-0949">S-adenosyl-L-methionine</keyword>
<evidence type="ECO:0000256" key="14">
    <source>
        <dbReference type="ARBA" id="ARBA00047783"/>
    </source>
</evidence>
<dbReference type="FunFam" id="3.40.1280.10:FF:000001">
    <property type="entry name" value="tRNA (guanine-N(1)-)-methyltransferase"/>
    <property type="match status" value="1"/>
</dbReference>
<dbReference type="NCBIfam" id="TIGR00088">
    <property type="entry name" value="trmD"/>
    <property type="match status" value="1"/>
</dbReference>
<feature type="domain" description="tRNA methyltransferase TRMD/TRM10-type" evidence="18">
    <location>
        <begin position="4"/>
        <end position="225"/>
    </location>
</feature>
<evidence type="ECO:0000256" key="10">
    <source>
        <dbReference type="ARBA" id="ARBA00022691"/>
    </source>
</evidence>
<evidence type="ECO:0000256" key="15">
    <source>
        <dbReference type="HAMAP-Rule" id="MF_00605"/>
    </source>
</evidence>
<dbReference type="Gene3D" id="3.40.1280.10">
    <property type="match status" value="1"/>
</dbReference>
<dbReference type="InterPro" id="IPR029026">
    <property type="entry name" value="tRNA_m1G_MTases_N"/>
</dbReference>
<dbReference type="InterPro" id="IPR002649">
    <property type="entry name" value="tRNA_m1G_MeTrfase_TrmD"/>
</dbReference>
<dbReference type="Gene3D" id="1.10.1270.20">
    <property type="entry name" value="tRNA(m1g37)methyltransferase, domain 2"/>
    <property type="match status" value="1"/>
</dbReference>
<evidence type="ECO:0000313" key="19">
    <source>
        <dbReference type="EMBL" id="OYD16088.1"/>
    </source>
</evidence>
<comment type="similarity">
    <text evidence="3 15 17">Belongs to the RNA methyltransferase TrmD family.</text>
</comment>
<evidence type="ECO:0000256" key="12">
    <source>
        <dbReference type="ARBA" id="ARBA00029736"/>
    </source>
</evidence>
<dbReference type="PANTHER" id="PTHR46417:SF1">
    <property type="entry name" value="TRNA (GUANINE-N(1)-)-METHYLTRANSFERASE"/>
    <property type="match status" value="1"/>
</dbReference>
<keyword evidence="7 15" id="KW-0963">Cytoplasm</keyword>
<dbReference type="AlphaFoldDB" id="A0A235BUT6"/>
<evidence type="ECO:0000256" key="9">
    <source>
        <dbReference type="ARBA" id="ARBA00022679"/>
    </source>
</evidence>
<evidence type="ECO:0000256" key="5">
    <source>
        <dbReference type="ARBA" id="ARBA00012807"/>
    </source>
</evidence>
<evidence type="ECO:0000256" key="8">
    <source>
        <dbReference type="ARBA" id="ARBA00022603"/>
    </source>
</evidence>
<dbReference type="PANTHER" id="PTHR46417">
    <property type="entry name" value="TRNA (GUANINE-N(1)-)-METHYLTRANSFERASE"/>
    <property type="match status" value="1"/>
</dbReference>
<gene>
    <name evidence="15" type="primary">trmD</name>
    <name evidence="19" type="ORF">CH330_03755</name>
</gene>
<dbReference type="InterPro" id="IPR029028">
    <property type="entry name" value="Alpha/beta_knot_MTases"/>
</dbReference>
<dbReference type="NCBIfam" id="NF000648">
    <property type="entry name" value="PRK00026.1"/>
    <property type="match status" value="1"/>
</dbReference>
<feature type="binding site" evidence="15 16">
    <location>
        <begin position="133"/>
        <end position="138"/>
    </location>
    <ligand>
        <name>S-adenosyl-L-methionine</name>
        <dbReference type="ChEBI" id="CHEBI:59789"/>
    </ligand>
</feature>
<evidence type="ECO:0000256" key="11">
    <source>
        <dbReference type="ARBA" id="ARBA00022694"/>
    </source>
</evidence>
<sequence>MAGLKVHIISLFPGFFKGPFSCGPVRIVQEKAVLKVEIVNPRDFTDDPHGTVDGYPFGGGCGMVLKPDPVFRAVESIRQEKSHVVLLSPQGHSFNQSVAREFSQYQHLVLICGRYKGIDERVRTELADDEVSIGDYILSGGEAAALVIVESVARLLPGAVGHEESVTTDSFSSNILDAPYYTRPQDFRGNSVPEVLLSGDHAAVRRWRRKQALLTTAQRRPDLLRNEILTQAERQFLLAKLEKEITNGEEKRDQER</sequence>
<evidence type="ECO:0000256" key="4">
    <source>
        <dbReference type="ARBA" id="ARBA00011738"/>
    </source>
</evidence>
<dbReference type="CDD" id="cd18080">
    <property type="entry name" value="TrmD-like"/>
    <property type="match status" value="1"/>
</dbReference>
<evidence type="ECO:0000256" key="7">
    <source>
        <dbReference type="ARBA" id="ARBA00022490"/>
    </source>
</evidence>
<comment type="catalytic activity">
    <reaction evidence="14 15 17">
        <text>guanosine(37) in tRNA + S-adenosyl-L-methionine = N(1)-methylguanosine(37) in tRNA + S-adenosyl-L-homocysteine + H(+)</text>
        <dbReference type="Rhea" id="RHEA:36899"/>
        <dbReference type="Rhea" id="RHEA-COMP:10145"/>
        <dbReference type="Rhea" id="RHEA-COMP:10147"/>
        <dbReference type="ChEBI" id="CHEBI:15378"/>
        <dbReference type="ChEBI" id="CHEBI:57856"/>
        <dbReference type="ChEBI" id="CHEBI:59789"/>
        <dbReference type="ChEBI" id="CHEBI:73542"/>
        <dbReference type="ChEBI" id="CHEBI:74269"/>
        <dbReference type="EC" id="2.1.1.228"/>
    </reaction>
</comment>